<dbReference type="Proteomes" id="UP000622860">
    <property type="component" value="Unassembled WGS sequence"/>
</dbReference>
<reference evidence="2" key="1">
    <citation type="journal article" date="2014" name="Int. J. Syst. Evol. Microbiol.">
        <title>Complete genome sequence of Corynebacterium casei LMG S-19264T (=DSM 44701T), isolated from a smear-ripened cheese.</title>
        <authorList>
            <consortium name="US DOE Joint Genome Institute (JGI-PGF)"/>
            <person name="Walter F."/>
            <person name="Albersmeier A."/>
            <person name="Kalinowski J."/>
            <person name="Ruckert C."/>
        </authorList>
    </citation>
    <scope>NUCLEOTIDE SEQUENCE</scope>
    <source>
        <strain evidence="2">CGMCC 1.12754</strain>
    </source>
</reference>
<name>A0A917M227_9BACI</name>
<dbReference type="Pfam" id="PF19502">
    <property type="entry name" value="DUF6036"/>
    <property type="match status" value="1"/>
</dbReference>
<dbReference type="EMBL" id="BMFR01000006">
    <property type="protein sequence ID" value="GGG74254.1"/>
    <property type="molecule type" value="Genomic_DNA"/>
</dbReference>
<evidence type="ECO:0000313" key="3">
    <source>
        <dbReference type="Proteomes" id="UP000622860"/>
    </source>
</evidence>
<evidence type="ECO:0000313" key="2">
    <source>
        <dbReference type="EMBL" id="GGG74254.1"/>
    </source>
</evidence>
<gene>
    <name evidence="2" type="ORF">GCM10011398_18610</name>
</gene>
<keyword evidence="3" id="KW-1185">Reference proteome</keyword>
<sequence length="184" mass="21497">MEKITKELLIEVLEILDEKLEENKLELSLNIYGGTVMMACFDARPATKDVDALFDTSTLVENILTDIAEMYGLNSDWINQDIREPMRYIKEESLKEICSFKNLRVFAPSAEQMLAMKILSARPEPYRDFNDAAFLVNYLSIDSLEQVLNIFEKYVGRKYLRDRQKMVINYVGKDLNKNWKEFSI</sequence>
<protein>
    <recommendedName>
        <fullName evidence="1">DUF6036 domain-containing protein</fullName>
    </recommendedName>
</protein>
<organism evidence="2 3">
    <name type="scientific">Virgibacillus oceani</name>
    <dbReference type="NCBI Taxonomy" id="1479511"/>
    <lineage>
        <taxon>Bacteria</taxon>
        <taxon>Bacillati</taxon>
        <taxon>Bacillota</taxon>
        <taxon>Bacilli</taxon>
        <taxon>Bacillales</taxon>
        <taxon>Bacillaceae</taxon>
        <taxon>Virgibacillus</taxon>
    </lineage>
</organism>
<dbReference type="RefSeq" id="WP_188455116.1">
    <property type="nucleotide sequence ID" value="NZ_BMFR01000006.1"/>
</dbReference>
<dbReference type="InterPro" id="IPR045792">
    <property type="entry name" value="DUF6036"/>
</dbReference>
<accession>A0A917M227</accession>
<reference evidence="2" key="2">
    <citation type="submission" date="2020-09" db="EMBL/GenBank/DDBJ databases">
        <authorList>
            <person name="Sun Q."/>
            <person name="Zhou Y."/>
        </authorList>
    </citation>
    <scope>NUCLEOTIDE SEQUENCE</scope>
    <source>
        <strain evidence="2">CGMCC 1.12754</strain>
    </source>
</reference>
<comment type="caution">
    <text evidence="2">The sequence shown here is derived from an EMBL/GenBank/DDBJ whole genome shotgun (WGS) entry which is preliminary data.</text>
</comment>
<dbReference type="AlphaFoldDB" id="A0A917M227"/>
<proteinExistence type="predicted"/>
<feature type="domain" description="DUF6036" evidence="1">
    <location>
        <begin position="11"/>
        <end position="170"/>
    </location>
</feature>
<evidence type="ECO:0000259" key="1">
    <source>
        <dbReference type="Pfam" id="PF19502"/>
    </source>
</evidence>